<dbReference type="RefSeq" id="WP_285620309.1">
    <property type="nucleotide sequence ID" value="NZ_BSTJ01000003.1"/>
</dbReference>
<sequence length="122" mass="13615">MVSAHARVATARAGRYLAQLGEHGGHMSRRTFRRPRRHGDGGPAHVVHAERSGADALIDFGWGRCTLRATDTELVLRAEATDPECLRRVQEGITARLELIGRRDHLTVTWHPEFPEAEEMAT</sequence>
<feature type="compositionally biased region" description="Basic residues" evidence="1">
    <location>
        <begin position="26"/>
        <end position="37"/>
    </location>
</feature>
<evidence type="ECO:0000313" key="2">
    <source>
        <dbReference type="EMBL" id="GLY74475.1"/>
    </source>
</evidence>
<evidence type="ECO:0008006" key="4">
    <source>
        <dbReference type="Google" id="ProtNLM"/>
    </source>
</evidence>
<accession>A0A9W6RGZ1</accession>
<dbReference type="Gene3D" id="3.30.310.50">
    <property type="entry name" value="Alpha-D-phosphohexomutase, C-terminal domain"/>
    <property type="match status" value="1"/>
</dbReference>
<proteinExistence type="predicted"/>
<dbReference type="InterPro" id="IPR014543">
    <property type="entry name" value="UCP028291"/>
</dbReference>
<dbReference type="Pfam" id="PF09981">
    <property type="entry name" value="DUF2218"/>
    <property type="match status" value="1"/>
</dbReference>
<comment type="caution">
    <text evidence="2">The sequence shown here is derived from an EMBL/GenBank/DDBJ whole genome shotgun (WGS) entry which is preliminary data.</text>
</comment>
<gene>
    <name evidence="2" type="ORF">Airi01_027420</name>
</gene>
<protein>
    <recommendedName>
        <fullName evidence="4">DUF2218 domain-containing protein</fullName>
    </recommendedName>
</protein>
<dbReference type="EMBL" id="BSTJ01000003">
    <property type="protein sequence ID" value="GLY74475.1"/>
    <property type="molecule type" value="Genomic_DNA"/>
</dbReference>
<feature type="region of interest" description="Disordered" evidence="1">
    <location>
        <begin position="24"/>
        <end position="44"/>
    </location>
</feature>
<evidence type="ECO:0000313" key="3">
    <source>
        <dbReference type="Proteomes" id="UP001165135"/>
    </source>
</evidence>
<evidence type="ECO:0000256" key="1">
    <source>
        <dbReference type="SAM" id="MobiDB-lite"/>
    </source>
</evidence>
<reference evidence="2" key="1">
    <citation type="submission" date="2023-03" db="EMBL/GenBank/DDBJ databases">
        <title>Actinoallomurus iriomotensis NBRC 103681.</title>
        <authorList>
            <person name="Ichikawa N."/>
            <person name="Sato H."/>
            <person name="Tonouchi N."/>
        </authorList>
    </citation>
    <scope>NUCLEOTIDE SEQUENCE</scope>
    <source>
        <strain evidence="2">NBRC 103681</strain>
    </source>
</reference>
<dbReference type="AlphaFoldDB" id="A0A9W6RGZ1"/>
<organism evidence="2 3">
    <name type="scientific">Actinoallomurus iriomotensis</name>
    <dbReference type="NCBI Taxonomy" id="478107"/>
    <lineage>
        <taxon>Bacteria</taxon>
        <taxon>Bacillati</taxon>
        <taxon>Actinomycetota</taxon>
        <taxon>Actinomycetes</taxon>
        <taxon>Streptosporangiales</taxon>
        <taxon>Thermomonosporaceae</taxon>
        <taxon>Actinoallomurus</taxon>
    </lineage>
</organism>
<name>A0A9W6RGZ1_9ACTN</name>
<dbReference type="Proteomes" id="UP001165135">
    <property type="component" value="Unassembled WGS sequence"/>
</dbReference>